<dbReference type="RefSeq" id="WP_103727435.1">
    <property type="nucleotide sequence ID" value="NZ_JBFOKU010000010.1"/>
</dbReference>
<evidence type="ECO:0000313" key="1">
    <source>
        <dbReference type="EMBL" id="SMP61731.1"/>
    </source>
</evidence>
<evidence type="ECO:0008006" key="3">
    <source>
        <dbReference type="Google" id="ProtNLM"/>
    </source>
</evidence>
<protein>
    <recommendedName>
        <fullName evidence="3">DUF465 domain-containing protein</fullName>
    </recommendedName>
</protein>
<sequence>MTERMFRLLELHQKLDASLRRKKAARREIGDFVEITLLTTRKLKLRNRLARQIVPPVAVASL</sequence>
<accession>A0ABY1Q728</accession>
<evidence type="ECO:0000313" key="2">
    <source>
        <dbReference type="Proteomes" id="UP001157910"/>
    </source>
</evidence>
<proteinExistence type="predicted"/>
<dbReference type="Proteomes" id="UP001157910">
    <property type="component" value="Unassembled WGS sequence"/>
</dbReference>
<name>A0ABY1Q728_9SPHN</name>
<gene>
    <name evidence="1" type="ORF">SAMN06296065_103301</name>
</gene>
<organism evidence="1 2">
    <name type="scientific">Novosphingobium panipatense</name>
    <dbReference type="NCBI Taxonomy" id="428991"/>
    <lineage>
        <taxon>Bacteria</taxon>
        <taxon>Pseudomonadati</taxon>
        <taxon>Pseudomonadota</taxon>
        <taxon>Alphaproteobacteria</taxon>
        <taxon>Sphingomonadales</taxon>
        <taxon>Sphingomonadaceae</taxon>
        <taxon>Novosphingobium</taxon>
    </lineage>
</organism>
<dbReference type="EMBL" id="FXUI01000003">
    <property type="protein sequence ID" value="SMP61731.1"/>
    <property type="molecule type" value="Genomic_DNA"/>
</dbReference>
<keyword evidence="2" id="KW-1185">Reference proteome</keyword>
<reference evidence="1 2" key="1">
    <citation type="submission" date="2017-05" db="EMBL/GenBank/DDBJ databases">
        <authorList>
            <person name="Varghese N."/>
            <person name="Submissions S."/>
        </authorList>
    </citation>
    <scope>NUCLEOTIDE SEQUENCE [LARGE SCALE GENOMIC DNA]</scope>
    <source>
        <strain evidence="1 2">SM16</strain>
    </source>
</reference>
<comment type="caution">
    <text evidence="1">The sequence shown here is derived from an EMBL/GenBank/DDBJ whole genome shotgun (WGS) entry which is preliminary data.</text>
</comment>